<dbReference type="EMBL" id="CAICTM010001047">
    <property type="protein sequence ID" value="CAB9519805.1"/>
    <property type="molecule type" value="Genomic_DNA"/>
</dbReference>
<evidence type="ECO:0000256" key="2">
    <source>
        <dbReference type="SAM" id="Phobius"/>
    </source>
</evidence>
<dbReference type="PANTHER" id="PTHR31485:SF7">
    <property type="entry name" value="PEPTIDYL SERINE ALPHA-GALACTOSYLTRANSFERASE"/>
    <property type="match status" value="1"/>
</dbReference>
<keyword evidence="2" id="KW-0812">Transmembrane</keyword>
<accession>A0A9N8HP88</accession>
<reference evidence="3" key="1">
    <citation type="submission" date="2020-06" db="EMBL/GenBank/DDBJ databases">
        <authorList>
            <consortium name="Plant Systems Biology data submission"/>
        </authorList>
    </citation>
    <scope>NUCLEOTIDE SEQUENCE</scope>
    <source>
        <strain evidence="3">D6</strain>
    </source>
</reference>
<keyword evidence="2" id="KW-0472">Membrane</keyword>
<dbReference type="OrthoDB" id="2015991at2759"/>
<organism evidence="3 4">
    <name type="scientific">Seminavis robusta</name>
    <dbReference type="NCBI Taxonomy" id="568900"/>
    <lineage>
        <taxon>Eukaryota</taxon>
        <taxon>Sar</taxon>
        <taxon>Stramenopiles</taxon>
        <taxon>Ochrophyta</taxon>
        <taxon>Bacillariophyta</taxon>
        <taxon>Bacillariophyceae</taxon>
        <taxon>Bacillariophycidae</taxon>
        <taxon>Naviculales</taxon>
        <taxon>Naviculaceae</taxon>
        <taxon>Seminavis</taxon>
    </lineage>
</organism>
<feature type="compositionally biased region" description="Basic and acidic residues" evidence="1">
    <location>
        <begin position="54"/>
        <end position="64"/>
    </location>
</feature>
<keyword evidence="2" id="KW-1133">Transmembrane helix</keyword>
<comment type="caution">
    <text evidence="3">The sequence shown here is derived from an EMBL/GenBank/DDBJ whole genome shotgun (WGS) entry which is preliminary data.</text>
</comment>
<dbReference type="PANTHER" id="PTHR31485">
    <property type="entry name" value="PEPTIDYL SERINE ALPHA-GALACTOSYLTRANSFERASE"/>
    <property type="match status" value="1"/>
</dbReference>
<evidence type="ECO:0000256" key="1">
    <source>
        <dbReference type="SAM" id="MobiDB-lite"/>
    </source>
</evidence>
<dbReference type="AlphaFoldDB" id="A0A9N8HP88"/>
<feature type="region of interest" description="Disordered" evidence="1">
    <location>
        <begin position="52"/>
        <end position="76"/>
    </location>
</feature>
<dbReference type="GO" id="GO:0016757">
    <property type="term" value="F:glycosyltransferase activity"/>
    <property type="evidence" value="ECO:0007669"/>
    <property type="project" value="InterPro"/>
</dbReference>
<name>A0A9N8HP88_9STRA</name>
<gene>
    <name evidence="3" type="ORF">SEMRO_1049_G235310.1</name>
</gene>
<feature type="transmembrane region" description="Helical" evidence="2">
    <location>
        <begin position="23"/>
        <end position="42"/>
    </location>
</feature>
<keyword evidence="4" id="KW-1185">Reference proteome</keyword>
<dbReference type="Proteomes" id="UP001153069">
    <property type="component" value="Unassembled WGS sequence"/>
</dbReference>
<proteinExistence type="predicted"/>
<dbReference type="InterPro" id="IPR044845">
    <property type="entry name" value="HPAT/SRGT1-like"/>
</dbReference>
<evidence type="ECO:0000313" key="4">
    <source>
        <dbReference type="Proteomes" id="UP001153069"/>
    </source>
</evidence>
<evidence type="ECO:0000313" key="3">
    <source>
        <dbReference type="EMBL" id="CAB9519805.1"/>
    </source>
</evidence>
<feature type="compositionally biased region" description="Polar residues" evidence="1">
    <location>
        <begin position="65"/>
        <end position="74"/>
    </location>
</feature>
<sequence length="512" mass="57802">MASLSLVSGDKQKKARKRDKKRSVAGVLALVFVGWFFLQWFLVGTVDQQQKRNKVPDTPRDLKAETTSTSTRKVPSSADDTTDFHIVFSTDCSGYQHWQGILLYYSAVRVSQPGTITRIASGCTPEQQQAIAAEWSRLDPTGKRFQVHFAPSTALEHEKYKYSNKPGGILHWLQHHSKLDRNAVVCLLDPDMILLKPLTAQLVDPSWKTRAHGRNQVEYFNPTTGMAQLLRVKSLANDDNMPARVTTGFPAGQHFGIGGAWVQGESPSAKPAWKNFSKAYVCGNGRVCTTTSSAEASQRYAVGPVYMATVADWEPIAATWWEFVPRVHEQYPFLLAEMYSLTMAVANLQIPFSLFSSYMVTGADVGSPTEAWSWIDDIFAKNNNKDPLQVVCPDIVDKDQPPPLPLPTANNMPLPKTLHYCQRYKMDFDDNSNNNKQSFLFSKRKMPHTVFSCDNNDAPVPFDMQELIRLAKDKQQQSSEWTTIEKRTLFAFCQLVPLLDWARKMYREQVCV</sequence>
<protein>
    <submittedName>
        <fullName evidence="3">Uncharacterized protein</fullName>
    </submittedName>
</protein>